<dbReference type="Proteomes" id="UP000185772">
    <property type="component" value="Unassembled WGS sequence"/>
</dbReference>
<evidence type="ECO:0000256" key="2">
    <source>
        <dbReference type="SAM" id="Phobius"/>
    </source>
</evidence>
<comment type="caution">
    <text evidence="4">The sequence shown here is derived from an EMBL/GenBank/DDBJ whole genome shotgun (WGS) entry which is preliminary data.</text>
</comment>
<feature type="transmembrane region" description="Helical" evidence="2">
    <location>
        <begin position="492"/>
        <end position="515"/>
    </location>
</feature>
<protein>
    <submittedName>
        <fullName evidence="4">ABC transporter</fullName>
    </submittedName>
</protein>
<keyword evidence="2" id="KW-1133">Transmembrane helix</keyword>
<sequence>MTTDGPGALDLPQVLEDLDRAVDLGERLGLGEELTQARDVLTQASHRRRLAPQTTVAALLGATGSGKSSLANAMAGSEVSRTARTRPTTTQPLAVVPDTAVEATELLDWLSISHRARVDGDWALGGSTVLVDLPDIDSDEPAHRVIAQRMAGKVDVLVWVLDPEKYADGVVHRDFLIPMAAHAEVMVVALNQVDRLDPESRDAVLSDLRRILDREGLGTVSVIPVSARTGQGVETLAHAVAAVASSRLASARSLVAHARRAASELGERTGLITPLGLGALTPDPAARQAPQVRQSLDALRLAAASLAGVDVVSQAVEGSDRHRAHTRVGWFWLRWIEHLRCDPLRALHLGTGRPPAPKSADAEQSDGATGPGVIDLTSLPPAGPAATGRLRSCAHVYAAAACSALPGDLAAQAVLRSDERAERLAEPLELAVAQVDYGTWKRPVWWRLANVLQWVTALTALIGGLWLVAIHVLEDYLLLISIDVPRWGAVPWPTILLLGGLLTGLVLAGLGTFLARLQARRHSRRIIERLRRTTDEVVNAELIEPLKAETHGWVELARTLDRIISNDAIYSRSTHVD</sequence>
<dbReference type="GO" id="GO:0005829">
    <property type="term" value="C:cytosol"/>
    <property type="evidence" value="ECO:0007669"/>
    <property type="project" value="TreeGrafter"/>
</dbReference>
<accession>A0A1Q8W1E9</accession>
<dbReference type="InterPro" id="IPR027417">
    <property type="entry name" value="P-loop_NTPase"/>
</dbReference>
<proteinExistence type="predicted"/>
<gene>
    <name evidence="4" type="ORF">BKH27_02640</name>
</gene>
<dbReference type="PANTHER" id="PTHR42698">
    <property type="entry name" value="GTPASE ERA"/>
    <property type="match status" value="1"/>
</dbReference>
<dbReference type="SUPFAM" id="SSF52540">
    <property type="entry name" value="P-loop containing nucleoside triphosphate hydrolases"/>
    <property type="match status" value="1"/>
</dbReference>
<feature type="transmembrane region" description="Helical" evidence="2">
    <location>
        <begin position="451"/>
        <end position="472"/>
    </location>
</feature>
<dbReference type="InterPro" id="IPR005662">
    <property type="entry name" value="GTPase_Era-like"/>
</dbReference>
<dbReference type="Gene3D" id="3.40.50.300">
    <property type="entry name" value="P-loop containing nucleotide triphosphate hydrolases"/>
    <property type="match status" value="1"/>
</dbReference>
<evidence type="ECO:0000256" key="1">
    <source>
        <dbReference type="SAM" id="MobiDB-lite"/>
    </source>
</evidence>
<dbReference type="GO" id="GO:0000028">
    <property type="term" value="P:ribosomal small subunit assembly"/>
    <property type="evidence" value="ECO:0007669"/>
    <property type="project" value="TreeGrafter"/>
</dbReference>
<evidence type="ECO:0000313" key="5">
    <source>
        <dbReference type="Proteomes" id="UP000185772"/>
    </source>
</evidence>
<dbReference type="RefSeq" id="WP_070663040.1">
    <property type="nucleotide sequence ID" value="NZ_MSKM01000008.1"/>
</dbReference>
<dbReference type="PANTHER" id="PTHR42698:SF1">
    <property type="entry name" value="GTPASE ERA, MITOCHONDRIAL"/>
    <property type="match status" value="1"/>
</dbReference>
<dbReference type="Pfam" id="PF01926">
    <property type="entry name" value="MMR_HSR1"/>
    <property type="match status" value="1"/>
</dbReference>
<dbReference type="EMBL" id="MSKM01000008">
    <property type="protein sequence ID" value="OLO55060.1"/>
    <property type="molecule type" value="Genomic_DNA"/>
</dbReference>
<dbReference type="GO" id="GO:0005525">
    <property type="term" value="F:GTP binding"/>
    <property type="evidence" value="ECO:0007669"/>
    <property type="project" value="InterPro"/>
</dbReference>
<keyword evidence="2" id="KW-0812">Transmembrane</keyword>
<keyword evidence="2" id="KW-0472">Membrane</keyword>
<organism evidence="4 5">
    <name type="scientific">Actinomyces oris</name>
    <dbReference type="NCBI Taxonomy" id="544580"/>
    <lineage>
        <taxon>Bacteria</taxon>
        <taxon>Bacillati</taxon>
        <taxon>Actinomycetota</taxon>
        <taxon>Actinomycetes</taxon>
        <taxon>Actinomycetales</taxon>
        <taxon>Actinomycetaceae</taxon>
        <taxon>Actinomyces</taxon>
    </lineage>
</organism>
<feature type="region of interest" description="Disordered" evidence="1">
    <location>
        <begin position="352"/>
        <end position="373"/>
    </location>
</feature>
<dbReference type="InterPro" id="IPR006073">
    <property type="entry name" value="GTP-bd"/>
</dbReference>
<name>A0A1Q8W1E9_9ACTO</name>
<evidence type="ECO:0000259" key="3">
    <source>
        <dbReference type="Pfam" id="PF01926"/>
    </source>
</evidence>
<feature type="domain" description="G" evidence="3">
    <location>
        <begin position="57"/>
        <end position="168"/>
    </location>
</feature>
<dbReference type="GO" id="GO:0043024">
    <property type="term" value="F:ribosomal small subunit binding"/>
    <property type="evidence" value="ECO:0007669"/>
    <property type="project" value="TreeGrafter"/>
</dbReference>
<dbReference type="GO" id="GO:0019843">
    <property type="term" value="F:rRNA binding"/>
    <property type="evidence" value="ECO:0007669"/>
    <property type="project" value="TreeGrafter"/>
</dbReference>
<dbReference type="AlphaFoldDB" id="A0A1Q8W1E9"/>
<reference evidence="4 5" key="1">
    <citation type="submission" date="2016-12" db="EMBL/GenBank/DDBJ databases">
        <title>Genomic comparison of strains in the 'Actinomyces naeslundii' group.</title>
        <authorList>
            <person name="Mughal S.R."/>
            <person name="Do T."/>
            <person name="Gilbert S.C."/>
            <person name="Witherden E.A."/>
            <person name="Didelot X."/>
            <person name="Beighton D."/>
        </authorList>
    </citation>
    <scope>NUCLEOTIDE SEQUENCE [LARGE SCALE GENOMIC DNA]</scope>
    <source>
        <strain evidence="4 5">MMRCO6-1</strain>
    </source>
</reference>
<evidence type="ECO:0000313" key="4">
    <source>
        <dbReference type="EMBL" id="OLO55060.1"/>
    </source>
</evidence>